<evidence type="ECO:0000313" key="1">
    <source>
        <dbReference type="EMBL" id="GAA2107459.1"/>
    </source>
</evidence>
<accession>A0ABN2XB41</accession>
<protein>
    <submittedName>
        <fullName evidence="1">Uncharacterized protein</fullName>
    </submittedName>
</protein>
<evidence type="ECO:0000313" key="2">
    <source>
        <dbReference type="Proteomes" id="UP001501161"/>
    </source>
</evidence>
<name>A0ABN2XB41_9ACTN</name>
<organism evidence="1 2">
    <name type="scientific">Nocardioides furvisabuli</name>
    <dbReference type="NCBI Taxonomy" id="375542"/>
    <lineage>
        <taxon>Bacteria</taxon>
        <taxon>Bacillati</taxon>
        <taxon>Actinomycetota</taxon>
        <taxon>Actinomycetes</taxon>
        <taxon>Propionibacteriales</taxon>
        <taxon>Nocardioidaceae</taxon>
        <taxon>Nocardioides</taxon>
    </lineage>
</organism>
<comment type="caution">
    <text evidence="1">The sequence shown here is derived from an EMBL/GenBank/DDBJ whole genome shotgun (WGS) entry which is preliminary data.</text>
</comment>
<reference evidence="1 2" key="1">
    <citation type="journal article" date="2019" name="Int. J. Syst. Evol. Microbiol.">
        <title>The Global Catalogue of Microorganisms (GCM) 10K type strain sequencing project: providing services to taxonomists for standard genome sequencing and annotation.</title>
        <authorList>
            <consortium name="The Broad Institute Genomics Platform"/>
            <consortium name="The Broad Institute Genome Sequencing Center for Infectious Disease"/>
            <person name="Wu L."/>
            <person name="Ma J."/>
        </authorList>
    </citation>
    <scope>NUCLEOTIDE SEQUENCE [LARGE SCALE GENOMIC DNA]</scope>
    <source>
        <strain evidence="1 2">JCM 13813</strain>
    </source>
</reference>
<dbReference type="Proteomes" id="UP001501161">
    <property type="component" value="Unassembled WGS sequence"/>
</dbReference>
<proteinExistence type="predicted"/>
<gene>
    <name evidence="1" type="ORF">GCM10009726_21070</name>
</gene>
<keyword evidence="2" id="KW-1185">Reference proteome</keyword>
<dbReference type="EMBL" id="BAAAMQ010000010">
    <property type="protein sequence ID" value="GAA2107459.1"/>
    <property type="molecule type" value="Genomic_DNA"/>
</dbReference>
<sequence length="230" mass="24371">MVGVGLTGLLVVMVVLAGAALLSRSGEQRVAAEVDPPAAVAEEPTTRAYDPPVALAPDSEYVETELLDGDDLQVTHWISTTEPMDRLRLRPPSSPVLADRTWGVEDLVVAADGTDLGPERIRIDVPTSLPSAELLYVRYRLTDALQRNSSVDDRALATVTSVGLGLEGRSLPRTQVFPGGRVMTLACLAPGARAVPESCGTYVEGAWQVRSAAGEAPVTVIAQFDLAVTR</sequence>